<dbReference type="Pfam" id="PF13598">
    <property type="entry name" value="DUF4139"/>
    <property type="match status" value="1"/>
</dbReference>
<dbReference type="InterPro" id="IPR008969">
    <property type="entry name" value="CarboxyPept-like_regulatory"/>
</dbReference>
<dbReference type="OrthoDB" id="634585at2"/>
<sequence length="633" mass="71242">MKNILFLLLLPLIAIGQEQKVNSTISNVNLYFSGAQISREAKIDLIAGENTLILKGISPEIDKSSIKIATNLDINIASVFHQMSLQSDSSLISATKRINDANKRINEQFEILKVDLTLLKREEDLLLNNQTVGGTYSGMKPEDLKTTADYFRERMKLILNQRFALSQKLDSLQVEIKENNATLNKISQDKENQLAEIILVLKTKTPLKSQKLTISYFVKNAGWAPSYDIKASKITEPISLLYKAKVYQYSGEDWKDVKLTLSNTSPKTSSNIPNLKKWYWGENNTYSDYFDEKEIPDNDRTQVWGQIKDSENLPLLGASITIVGTSLGVITDENGFFRLNIPPDLQGKSNVLSISYIGYETQNINAANSPFAINLTEDTRALEEIVVMGYSSPNKKEMTGAVLSGRVAGLNVNKEYNIRQSKVTKKLISEDESPTSINFTLDSKFTLLSDGKENTTELKELEIPTDFEYKTVPKIDPVAFLTARIFDWEQYNLIEGEASLYFEGTYLGKTDLDLSNKDTLSISLGRDQAVKVQRKPVKQFSKNTFIGGNSINSYGYEISIRNTKSVPIKILVEDQFPLSKFKEVEVYDKSAVGANENQETGELMWLNKIEPSTEKTLPFSYTIKYPKNGTVSY</sequence>
<dbReference type="EMBL" id="CP029480">
    <property type="protein sequence ID" value="AWV99889.1"/>
    <property type="molecule type" value="Genomic_DNA"/>
</dbReference>
<feature type="domain" description="DUF4139" evidence="1">
    <location>
        <begin position="212"/>
        <end position="627"/>
    </location>
</feature>
<evidence type="ECO:0000259" key="2">
    <source>
        <dbReference type="Pfam" id="PF13600"/>
    </source>
</evidence>
<dbReference type="RefSeq" id="WP_111373257.1">
    <property type="nucleotide sequence ID" value="NZ_CP029480.1"/>
</dbReference>
<evidence type="ECO:0000313" key="3">
    <source>
        <dbReference type="EMBL" id="AWV99889.1"/>
    </source>
</evidence>
<dbReference type="InterPro" id="IPR011935">
    <property type="entry name" value="CHP02231"/>
</dbReference>
<dbReference type="NCBIfam" id="TIGR02231">
    <property type="entry name" value="mucoidy inhibitor MuiA family protein"/>
    <property type="match status" value="2"/>
</dbReference>
<dbReference type="Pfam" id="PF13600">
    <property type="entry name" value="DUF4140"/>
    <property type="match status" value="1"/>
</dbReference>
<evidence type="ECO:0000313" key="4">
    <source>
        <dbReference type="Proteomes" id="UP000249873"/>
    </source>
</evidence>
<evidence type="ECO:0008006" key="5">
    <source>
        <dbReference type="Google" id="ProtNLM"/>
    </source>
</evidence>
<organism evidence="3 4">
    <name type="scientific">Arcticibacterium luteifluviistationis</name>
    <dbReference type="NCBI Taxonomy" id="1784714"/>
    <lineage>
        <taxon>Bacteria</taxon>
        <taxon>Pseudomonadati</taxon>
        <taxon>Bacteroidota</taxon>
        <taxon>Cytophagia</taxon>
        <taxon>Cytophagales</taxon>
        <taxon>Leadbetterellaceae</taxon>
        <taxon>Arcticibacterium</taxon>
    </lineage>
</organism>
<protein>
    <recommendedName>
        <fullName evidence="5">Mucoidy inhibitor MuiA family protein</fullName>
    </recommendedName>
</protein>
<keyword evidence="4" id="KW-1185">Reference proteome</keyword>
<gene>
    <name evidence="3" type="ORF">DJ013_17610</name>
</gene>
<dbReference type="KEGG" id="als:DJ013_17610"/>
<dbReference type="AlphaFoldDB" id="A0A2Z4GEW1"/>
<dbReference type="Proteomes" id="UP000249873">
    <property type="component" value="Chromosome"/>
</dbReference>
<reference evidence="3 4" key="1">
    <citation type="submission" date="2018-05" db="EMBL/GenBank/DDBJ databases">
        <title>Complete genome sequence of Arcticibacterium luteifluviistationis SM1504T, a cytophagaceae bacterium isolated from Arctic surface seawater.</title>
        <authorList>
            <person name="Li Y."/>
            <person name="Qin Q.-L."/>
        </authorList>
    </citation>
    <scope>NUCLEOTIDE SEQUENCE [LARGE SCALE GENOMIC DNA]</scope>
    <source>
        <strain evidence="3 4">SM1504</strain>
    </source>
</reference>
<dbReference type="Pfam" id="PF13715">
    <property type="entry name" value="CarbopepD_reg_2"/>
    <property type="match status" value="1"/>
</dbReference>
<name>A0A2Z4GEW1_9BACT</name>
<dbReference type="Gene3D" id="2.60.40.1120">
    <property type="entry name" value="Carboxypeptidase-like, regulatory domain"/>
    <property type="match status" value="1"/>
</dbReference>
<accession>A0A2Z4GEW1</accession>
<dbReference type="SUPFAM" id="SSF49464">
    <property type="entry name" value="Carboxypeptidase regulatory domain-like"/>
    <property type="match status" value="1"/>
</dbReference>
<dbReference type="PANTHER" id="PTHR31005:SF8">
    <property type="entry name" value="DUF4139 DOMAIN-CONTAINING PROTEIN"/>
    <property type="match status" value="1"/>
</dbReference>
<dbReference type="PANTHER" id="PTHR31005">
    <property type="entry name" value="DUF4139 DOMAIN-CONTAINING PROTEIN"/>
    <property type="match status" value="1"/>
</dbReference>
<evidence type="ECO:0000259" key="1">
    <source>
        <dbReference type="Pfam" id="PF13598"/>
    </source>
</evidence>
<proteinExistence type="predicted"/>
<feature type="domain" description="DUF4140" evidence="2">
    <location>
        <begin position="28"/>
        <end position="117"/>
    </location>
</feature>
<dbReference type="InterPro" id="IPR025554">
    <property type="entry name" value="DUF4140"/>
</dbReference>
<dbReference type="InterPro" id="IPR037291">
    <property type="entry name" value="DUF4139"/>
</dbReference>